<dbReference type="PANTHER" id="PTHR35441">
    <property type="entry name" value="CIRCADIAN-ASSOCIATED TRANSCRIPTIONAL REPRESSOR"/>
    <property type="match status" value="1"/>
</dbReference>
<dbReference type="Proteomes" id="UP001221898">
    <property type="component" value="Unassembled WGS sequence"/>
</dbReference>
<feature type="compositionally biased region" description="Basic residues" evidence="1">
    <location>
        <begin position="219"/>
        <end position="236"/>
    </location>
</feature>
<protein>
    <submittedName>
        <fullName evidence="2">Uncharacterized protein</fullName>
    </submittedName>
</protein>
<name>A0AAD7W539_9TELE</name>
<organism evidence="2 3">
    <name type="scientific">Aldrovandia affinis</name>
    <dbReference type="NCBI Taxonomy" id="143900"/>
    <lineage>
        <taxon>Eukaryota</taxon>
        <taxon>Metazoa</taxon>
        <taxon>Chordata</taxon>
        <taxon>Craniata</taxon>
        <taxon>Vertebrata</taxon>
        <taxon>Euteleostomi</taxon>
        <taxon>Actinopterygii</taxon>
        <taxon>Neopterygii</taxon>
        <taxon>Teleostei</taxon>
        <taxon>Notacanthiformes</taxon>
        <taxon>Halosauridae</taxon>
        <taxon>Aldrovandia</taxon>
    </lineage>
</organism>
<sequence>MQSSGSTSSQLSHDSLCSSDSFLFSDTDHTEDDADVFLSEGNSRGGQPGRAFYCLDRAGTGSPGSQCACDGFGDQEGSSQIKSGRMERCPSNASYSALVSSSSGVKMESEREGGRTAQTEGDHLFAQKCAELQGFVRPLLELLNGLRKGRFDRGLSSFQQSVAMDRIQRIVGVLQKPTIGGKHLHTLLQVEMMLKLWFPQISPHAPSTNDPSATGCHTPPHKHKDQLHIPVKKRRLSWSDTDSPTLQCKRFQKGGPGGGQVGQGEGGASTQSAVSRAESERGAARLSRHAAENGDEAGGDGKGEKSENKATRWSELSTTRAHVPPTLGLPKSCSSHDSRGAKKGAFEPSPLLRPAAARPHKTVPSPPPHLLLTRACPPTTMPASRVPEQACCHRDRGL</sequence>
<proteinExistence type="predicted"/>
<evidence type="ECO:0000313" key="2">
    <source>
        <dbReference type="EMBL" id="KAJ8383773.1"/>
    </source>
</evidence>
<dbReference type="PANTHER" id="PTHR35441:SF1">
    <property type="entry name" value="CIRCADIAN-ASSOCIATED TRANSCRIPTIONAL REPRESSOR"/>
    <property type="match status" value="1"/>
</dbReference>
<keyword evidence="3" id="KW-1185">Reference proteome</keyword>
<dbReference type="AlphaFoldDB" id="A0AAD7W539"/>
<feature type="region of interest" description="Disordered" evidence="1">
    <location>
        <begin position="204"/>
        <end position="398"/>
    </location>
</feature>
<feature type="compositionally biased region" description="Gly residues" evidence="1">
    <location>
        <begin position="254"/>
        <end position="267"/>
    </location>
</feature>
<accession>A0AAD7W539</accession>
<dbReference type="EMBL" id="JAINUG010000285">
    <property type="protein sequence ID" value="KAJ8383773.1"/>
    <property type="molecule type" value="Genomic_DNA"/>
</dbReference>
<dbReference type="Pfam" id="PF15673">
    <property type="entry name" value="Ciart"/>
    <property type="match status" value="1"/>
</dbReference>
<reference evidence="2" key="1">
    <citation type="journal article" date="2023" name="Science">
        <title>Genome structures resolve the early diversification of teleost fishes.</title>
        <authorList>
            <person name="Parey E."/>
            <person name="Louis A."/>
            <person name="Montfort J."/>
            <person name="Bouchez O."/>
            <person name="Roques C."/>
            <person name="Iampietro C."/>
            <person name="Lluch J."/>
            <person name="Castinel A."/>
            <person name="Donnadieu C."/>
            <person name="Desvignes T."/>
            <person name="Floi Bucao C."/>
            <person name="Jouanno E."/>
            <person name="Wen M."/>
            <person name="Mejri S."/>
            <person name="Dirks R."/>
            <person name="Jansen H."/>
            <person name="Henkel C."/>
            <person name="Chen W.J."/>
            <person name="Zahm M."/>
            <person name="Cabau C."/>
            <person name="Klopp C."/>
            <person name="Thompson A.W."/>
            <person name="Robinson-Rechavi M."/>
            <person name="Braasch I."/>
            <person name="Lecointre G."/>
            <person name="Bobe J."/>
            <person name="Postlethwait J.H."/>
            <person name="Berthelot C."/>
            <person name="Roest Crollius H."/>
            <person name="Guiguen Y."/>
        </authorList>
    </citation>
    <scope>NUCLEOTIDE SEQUENCE</scope>
    <source>
        <strain evidence="2">NC1722</strain>
    </source>
</reference>
<dbReference type="GO" id="GO:0005634">
    <property type="term" value="C:nucleus"/>
    <property type="evidence" value="ECO:0007669"/>
    <property type="project" value="TreeGrafter"/>
</dbReference>
<gene>
    <name evidence="2" type="ORF">AAFF_G00214600</name>
</gene>
<dbReference type="InterPro" id="IPR031373">
    <property type="entry name" value="Ciart"/>
</dbReference>
<comment type="caution">
    <text evidence="2">The sequence shown here is derived from an EMBL/GenBank/DDBJ whole genome shotgun (WGS) entry which is preliminary data.</text>
</comment>
<evidence type="ECO:0000256" key="1">
    <source>
        <dbReference type="SAM" id="MobiDB-lite"/>
    </source>
</evidence>
<dbReference type="GO" id="GO:0000978">
    <property type="term" value="F:RNA polymerase II cis-regulatory region sequence-specific DNA binding"/>
    <property type="evidence" value="ECO:0007669"/>
    <property type="project" value="TreeGrafter"/>
</dbReference>
<evidence type="ECO:0000313" key="3">
    <source>
        <dbReference type="Proteomes" id="UP001221898"/>
    </source>
</evidence>
<feature type="compositionally biased region" description="Basic and acidic residues" evidence="1">
    <location>
        <begin position="299"/>
        <end position="312"/>
    </location>
</feature>
<dbReference type="GO" id="GO:0032922">
    <property type="term" value="P:circadian regulation of gene expression"/>
    <property type="evidence" value="ECO:0007669"/>
    <property type="project" value="InterPro"/>
</dbReference>
<dbReference type="GO" id="GO:0045892">
    <property type="term" value="P:negative regulation of DNA-templated transcription"/>
    <property type="evidence" value="ECO:0007669"/>
    <property type="project" value="TreeGrafter"/>
</dbReference>